<keyword evidence="12" id="KW-1185">Reference proteome</keyword>
<dbReference type="AlphaFoldDB" id="A0A1M5ZLY9"/>
<sequence>MRLGMGYDVHRLVEDRKLIIGGVEIPYEKGLLGHSDADVLLHAIMDALLGAAALGDIGKHFPDTDPKYKGADSRMLLREVGKMLEENSFLIENIDATIIAQAPKMRPHIDTMRQNIADDLGIDLSQINVKATTEEGLGFTGSGEGISSQAICCLSSFFEKGMTVYDSDSERCSSCPGCSRNS</sequence>
<dbReference type="GO" id="GO:0046872">
    <property type="term" value="F:metal ion binding"/>
    <property type="evidence" value="ECO:0007669"/>
    <property type="project" value="UniProtKB-KW"/>
</dbReference>
<dbReference type="Gene3D" id="3.30.1330.50">
    <property type="entry name" value="2-C-methyl-D-erythritol 2,4-cyclodiphosphate synthase"/>
    <property type="match status" value="1"/>
</dbReference>
<organism evidence="11 12">
    <name type="scientific">Butyrivibrio fibrisolvens DSM 3071</name>
    <dbReference type="NCBI Taxonomy" id="1121131"/>
    <lineage>
        <taxon>Bacteria</taxon>
        <taxon>Bacillati</taxon>
        <taxon>Bacillota</taxon>
        <taxon>Clostridia</taxon>
        <taxon>Lachnospirales</taxon>
        <taxon>Lachnospiraceae</taxon>
        <taxon>Butyrivibrio</taxon>
    </lineage>
</organism>
<evidence type="ECO:0000256" key="4">
    <source>
        <dbReference type="ARBA" id="ARBA00012579"/>
    </source>
</evidence>
<comment type="cofactor">
    <cofactor evidence="8">
        <name>a divalent metal cation</name>
        <dbReference type="ChEBI" id="CHEBI:60240"/>
    </cofactor>
    <text evidence="8">Binds 1 divalent metal cation per subunit.</text>
</comment>
<dbReference type="OrthoDB" id="9804336at2"/>
<feature type="site" description="Transition state stabilizer" evidence="8">
    <location>
        <position position="34"/>
    </location>
</feature>
<evidence type="ECO:0000256" key="3">
    <source>
        <dbReference type="ARBA" id="ARBA00008480"/>
    </source>
</evidence>
<dbReference type="PANTHER" id="PTHR43181:SF1">
    <property type="entry name" value="2-C-METHYL-D-ERYTHRITOL 2,4-CYCLODIPHOSPHATE SYNTHASE, CHLOROPLASTIC"/>
    <property type="match status" value="1"/>
</dbReference>
<dbReference type="GO" id="GO:0016114">
    <property type="term" value="P:terpenoid biosynthetic process"/>
    <property type="evidence" value="ECO:0007669"/>
    <property type="project" value="InterPro"/>
</dbReference>
<proteinExistence type="inferred from homology"/>
<dbReference type="FunFam" id="3.30.1330.50:FF:000001">
    <property type="entry name" value="2-C-methyl-D-erythritol 2,4-cyclodiphosphate synthase"/>
    <property type="match status" value="1"/>
</dbReference>
<evidence type="ECO:0000256" key="6">
    <source>
        <dbReference type="ARBA" id="ARBA00023229"/>
    </source>
</evidence>
<dbReference type="NCBIfam" id="TIGR00151">
    <property type="entry name" value="ispF"/>
    <property type="match status" value="1"/>
</dbReference>
<dbReference type="GO" id="GO:0008685">
    <property type="term" value="F:2-C-methyl-D-erythritol 2,4-cyclodiphosphate synthase activity"/>
    <property type="evidence" value="ECO:0007669"/>
    <property type="project" value="UniProtKB-UniRule"/>
</dbReference>
<comment type="caution">
    <text evidence="8">Lacks conserved residue(s) required for the propagation of feature annotation.</text>
</comment>
<dbReference type="InterPro" id="IPR020555">
    <property type="entry name" value="MECDP_synthase_CS"/>
</dbReference>
<dbReference type="EC" id="4.6.1.12" evidence="4 8"/>
<evidence type="ECO:0000256" key="7">
    <source>
        <dbReference type="ARBA" id="ARBA00023239"/>
    </source>
</evidence>
<dbReference type="CDD" id="cd00554">
    <property type="entry name" value="MECDP_synthase"/>
    <property type="match status" value="1"/>
</dbReference>
<comment type="subunit">
    <text evidence="8">Homotrimer.</text>
</comment>
<dbReference type="RefSeq" id="WP_073388126.1">
    <property type="nucleotide sequence ID" value="NZ_FQXK01000020.1"/>
</dbReference>
<evidence type="ECO:0000259" key="10">
    <source>
        <dbReference type="Pfam" id="PF02542"/>
    </source>
</evidence>
<dbReference type="EMBL" id="FQXK01000020">
    <property type="protein sequence ID" value="SHI25337.1"/>
    <property type="molecule type" value="Genomic_DNA"/>
</dbReference>
<feature type="binding site" evidence="8">
    <location>
        <position position="10"/>
    </location>
    <ligand>
        <name>a divalent metal cation</name>
        <dbReference type="ChEBI" id="CHEBI:60240"/>
    </ligand>
</feature>
<comment type="catalytic activity">
    <reaction evidence="1 8 9">
        <text>4-CDP-2-C-methyl-D-erythritol 2-phosphate = 2-C-methyl-D-erythritol 2,4-cyclic diphosphate + CMP</text>
        <dbReference type="Rhea" id="RHEA:23864"/>
        <dbReference type="ChEBI" id="CHEBI:57919"/>
        <dbReference type="ChEBI" id="CHEBI:58483"/>
        <dbReference type="ChEBI" id="CHEBI:60377"/>
        <dbReference type="EC" id="4.6.1.12"/>
    </reaction>
</comment>
<evidence type="ECO:0000256" key="8">
    <source>
        <dbReference type="HAMAP-Rule" id="MF_00107"/>
    </source>
</evidence>
<feature type="binding site" evidence="8">
    <location>
        <begin position="8"/>
        <end position="10"/>
    </location>
    <ligand>
        <name>4-CDP-2-C-methyl-D-erythritol 2-phosphate</name>
        <dbReference type="ChEBI" id="CHEBI:57919"/>
    </ligand>
</feature>
<dbReference type="SUPFAM" id="SSF69765">
    <property type="entry name" value="IpsF-like"/>
    <property type="match status" value="1"/>
</dbReference>
<reference evidence="12" key="1">
    <citation type="submission" date="2016-11" db="EMBL/GenBank/DDBJ databases">
        <authorList>
            <person name="Varghese N."/>
            <person name="Submissions S."/>
        </authorList>
    </citation>
    <scope>NUCLEOTIDE SEQUENCE [LARGE SCALE GENOMIC DNA]</scope>
    <source>
        <strain evidence="12">DSM 3071</strain>
    </source>
</reference>
<feature type="binding site" evidence="8">
    <location>
        <begin position="61"/>
        <end position="65"/>
    </location>
    <ligand>
        <name>4-CDP-2-C-methyl-D-erythritol 2-phosphate</name>
        <dbReference type="ChEBI" id="CHEBI:57919"/>
    </ligand>
</feature>
<keyword evidence="5 8" id="KW-0479">Metal-binding</keyword>
<dbReference type="PANTHER" id="PTHR43181">
    <property type="entry name" value="2-C-METHYL-D-ERYTHRITOL 2,4-CYCLODIPHOSPHATE SYNTHASE, CHLOROPLASTIC"/>
    <property type="match status" value="1"/>
</dbReference>
<evidence type="ECO:0000313" key="11">
    <source>
        <dbReference type="EMBL" id="SHI25337.1"/>
    </source>
</evidence>
<dbReference type="STRING" id="1121131.SAMN02745229_02433"/>
<evidence type="ECO:0000256" key="1">
    <source>
        <dbReference type="ARBA" id="ARBA00000200"/>
    </source>
</evidence>
<dbReference type="PROSITE" id="PS01350">
    <property type="entry name" value="ISPF"/>
    <property type="match status" value="1"/>
</dbReference>
<keyword evidence="7 8" id="KW-0456">Lyase</keyword>
<dbReference type="GO" id="GO:0019288">
    <property type="term" value="P:isopentenyl diphosphate biosynthetic process, methylerythritol 4-phosphate pathway"/>
    <property type="evidence" value="ECO:0007669"/>
    <property type="project" value="UniProtKB-UniRule"/>
</dbReference>
<gene>
    <name evidence="8" type="primary">ispF</name>
    <name evidence="11" type="ORF">SAMN02745229_02433</name>
</gene>
<feature type="binding site" evidence="8">
    <location>
        <position position="42"/>
    </location>
    <ligand>
        <name>a divalent metal cation</name>
        <dbReference type="ChEBI" id="CHEBI:60240"/>
    </ligand>
</feature>
<accession>A0A1M5ZLY9</accession>
<dbReference type="UniPathway" id="UPA00056">
    <property type="reaction ID" value="UER00095"/>
</dbReference>
<feature type="binding site" evidence="8">
    <location>
        <position position="139"/>
    </location>
    <ligand>
        <name>4-CDP-2-C-methyl-D-erythritol 2-phosphate</name>
        <dbReference type="ChEBI" id="CHEBI:57919"/>
    </ligand>
</feature>
<feature type="binding site" evidence="8">
    <location>
        <begin position="132"/>
        <end position="135"/>
    </location>
    <ligand>
        <name>4-CDP-2-C-methyl-D-erythritol 2-phosphate</name>
        <dbReference type="ChEBI" id="CHEBI:57919"/>
    </ligand>
</feature>
<name>A0A1M5ZLY9_BUTFI</name>
<comment type="function">
    <text evidence="8">Involved in the biosynthesis of isopentenyl diphosphate (IPP) and dimethylallyl diphosphate (DMAPP), two major building blocks of isoprenoid compounds. Catalyzes the conversion of 4-diphosphocytidyl-2-C-methyl-D-erythritol 2-phosphate (CDP-ME2P) to 2-C-methyl-D-erythritol 2,4-cyclodiphosphate (ME-CPP) with a corresponding release of cytidine 5-monophosphate (CMP).</text>
</comment>
<evidence type="ECO:0000313" key="12">
    <source>
        <dbReference type="Proteomes" id="UP000184278"/>
    </source>
</evidence>
<feature type="domain" description="2-C-methyl-D-erythritol 2,4-cyclodiphosphate synthase" evidence="10">
    <location>
        <begin position="1"/>
        <end position="154"/>
    </location>
</feature>
<keyword evidence="6 8" id="KW-0414">Isoprene biosynthesis</keyword>
<feature type="binding site" evidence="8">
    <location>
        <begin position="56"/>
        <end position="58"/>
    </location>
    <ligand>
        <name>4-CDP-2-C-methyl-D-erythritol 2-phosphate</name>
        <dbReference type="ChEBI" id="CHEBI:57919"/>
    </ligand>
</feature>
<dbReference type="Proteomes" id="UP000184278">
    <property type="component" value="Unassembled WGS sequence"/>
</dbReference>
<evidence type="ECO:0000256" key="5">
    <source>
        <dbReference type="ARBA" id="ARBA00022723"/>
    </source>
</evidence>
<feature type="binding site" evidence="8">
    <location>
        <begin position="34"/>
        <end position="35"/>
    </location>
    <ligand>
        <name>4-CDP-2-C-methyl-D-erythritol 2-phosphate</name>
        <dbReference type="ChEBI" id="CHEBI:57919"/>
    </ligand>
</feature>
<dbReference type="Pfam" id="PF02542">
    <property type="entry name" value="YgbB"/>
    <property type="match status" value="1"/>
</dbReference>
<dbReference type="InterPro" id="IPR036571">
    <property type="entry name" value="MECDP_synthase_sf"/>
</dbReference>
<evidence type="ECO:0000256" key="2">
    <source>
        <dbReference type="ARBA" id="ARBA00004709"/>
    </source>
</evidence>
<feature type="site" description="Transition state stabilizer" evidence="8">
    <location>
        <position position="133"/>
    </location>
</feature>
<dbReference type="InterPro" id="IPR003526">
    <property type="entry name" value="MECDP_synthase"/>
</dbReference>
<comment type="pathway">
    <text evidence="2 8">Isoprenoid biosynthesis; isopentenyl diphosphate biosynthesis via DXP pathway; isopentenyl diphosphate from 1-deoxy-D-xylulose 5-phosphate: step 4/6.</text>
</comment>
<dbReference type="HAMAP" id="MF_00107">
    <property type="entry name" value="IspF"/>
    <property type="match status" value="1"/>
</dbReference>
<feature type="binding site" evidence="8">
    <location>
        <position position="8"/>
    </location>
    <ligand>
        <name>a divalent metal cation</name>
        <dbReference type="ChEBI" id="CHEBI:60240"/>
    </ligand>
</feature>
<dbReference type="GeneID" id="89510766"/>
<comment type="similarity">
    <text evidence="3 8 9">Belongs to the IspF family.</text>
</comment>
<evidence type="ECO:0000256" key="9">
    <source>
        <dbReference type="RuleBase" id="RU004395"/>
    </source>
</evidence>
<protein>
    <recommendedName>
        <fullName evidence="4 8">2-C-methyl-D-erythritol 2,4-cyclodiphosphate synthase</fullName>
        <shortName evidence="8">MECDP-synthase</shortName>
        <shortName evidence="8">MECPP-synthase</shortName>
        <shortName evidence="8">MECPS</shortName>
        <ecNumber evidence="4 8">4.6.1.12</ecNumber>
    </recommendedName>
</protein>